<comment type="subcellular location">
    <subcellularLocation>
        <location evidence="2">Mitochondrion</location>
    </subcellularLocation>
</comment>
<feature type="compositionally biased region" description="Basic and acidic residues" evidence="5">
    <location>
        <begin position="370"/>
        <end position="383"/>
    </location>
</feature>
<dbReference type="EMBL" id="MU853803">
    <property type="protein sequence ID" value="KAK3939897.1"/>
    <property type="molecule type" value="Genomic_DNA"/>
</dbReference>
<keyword evidence="9" id="KW-1185">Reference proteome</keyword>
<organism evidence="8 9">
    <name type="scientific">Diplogelasinospora grovesii</name>
    <dbReference type="NCBI Taxonomy" id="303347"/>
    <lineage>
        <taxon>Eukaryota</taxon>
        <taxon>Fungi</taxon>
        <taxon>Dikarya</taxon>
        <taxon>Ascomycota</taxon>
        <taxon>Pezizomycotina</taxon>
        <taxon>Sordariomycetes</taxon>
        <taxon>Sordariomycetidae</taxon>
        <taxon>Sordariales</taxon>
        <taxon>Diplogelasinosporaceae</taxon>
        <taxon>Diplogelasinospora</taxon>
    </lineage>
</organism>
<comment type="caution">
    <text evidence="8">The sequence shown here is derived from an EMBL/GenBank/DDBJ whole genome shotgun (WGS) entry which is preliminary data.</text>
</comment>
<gene>
    <name evidence="8" type="ORF">QBC46DRAFT_354586</name>
</gene>
<feature type="compositionally biased region" description="Low complexity" evidence="5">
    <location>
        <begin position="338"/>
        <end position="352"/>
    </location>
</feature>
<dbReference type="GO" id="GO:0005739">
    <property type="term" value="C:mitochondrion"/>
    <property type="evidence" value="ECO:0007669"/>
    <property type="project" value="UniProtKB-SubCell"/>
</dbReference>
<evidence type="ECO:0000256" key="3">
    <source>
        <dbReference type="ARBA" id="ARBA00008507"/>
    </source>
</evidence>
<dbReference type="PANTHER" id="PTHR13391:SF0">
    <property type="entry name" value="PROTEIN MISATO HOMOLOG 1"/>
    <property type="match status" value="1"/>
</dbReference>
<dbReference type="AlphaFoldDB" id="A0AAN6N9U0"/>
<feature type="compositionally biased region" description="Acidic residues" evidence="5">
    <location>
        <begin position="421"/>
        <end position="432"/>
    </location>
</feature>
<dbReference type="InterPro" id="IPR036525">
    <property type="entry name" value="Tubulin/FtsZ_GTPase_sf"/>
</dbReference>
<keyword evidence="4" id="KW-0496">Mitochondrion</keyword>
<proteinExistence type="inferred from homology"/>
<protein>
    <submittedName>
        <fullName evidence="8">Dml-1</fullName>
    </submittedName>
</protein>
<feature type="compositionally biased region" description="Basic and acidic residues" evidence="5">
    <location>
        <begin position="411"/>
        <end position="420"/>
    </location>
</feature>
<dbReference type="Proteomes" id="UP001303473">
    <property type="component" value="Unassembled WGS sequence"/>
</dbReference>
<evidence type="ECO:0000256" key="1">
    <source>
        <dbReference type="ARBA" id="ARBA00003757"/>
    </source>
</evidence>
<evidence type="ECO:0000256" key="4">
    <source>
        <dbReference type="ARBA" id="ARBA00023128"/>
    </source>
</evidence>
<dbReference type="Gene3D" id="3.40.50.1440">
    <property type="entry name" value="Tubulin/FtsZ, GTPase domain"/>
    <property type="match status" value="1"/>
</dbReference>
<dbReference type="InterPro" id="IPR029209">
    <property type="entry name" value="DML1/Misato_tubulin"/>
</dbReference>
<evidence type="ECO:0000259" key="6">
    <source>
        <dbReference type="Pfam" id="PF10644"/>
    </source>
</evidence>
<feature type="domain" description="Misato Segment II tubulin-like" evidence="6">
    <location>
        <begin position="2"/>
        <end position="115"/>
    </location>
</feature>
<evidence type="ECO:0000256" key="2">
    <source>
        <dbReference type="ARBA" id="ARBA00004173"/>
    </source>
</evidence>
<feature type="region of interest" description="Disordered" evidence="5">
    <location>
        <begin position="337"/>
        <end position="383"/>
    </location>
</feature>
<evidence type="ECO:0000259" key="7">
    <source>
        <dbReference type="Pfam" id="PF14881"/>
    </source>
</evidence>
<reference evidence="9" key="1">
    <citation type="journal article" date="2023" name="Mol. Phylogenet. Evol.">
        <title>Genome-scale phylogeny and comparative genomics of the fungal order Sordariales.</title>
        <authorList>
            <person name="Hensen N."/>
            <person name="Bonometti L."/>
            <person name="Westerberg I."/>
            <person name="Brannstrom I.O."/>
            <person name="Guillou S."/>
            <person name="Cros-Aarteil S."/>
            <person name="Calhoun S."/>
            <person name="Haridas S."/>
            <person name="Kuo A."/>
            <person name="Mondo S."/>
            <person name="Pangilinan J."/>
            <person name="Riley R."/>
            <person name="LaButti K."/>
            <person name="Andreopoulos B."/>
            <person name="Lipzen A."/>
            <person name="Chen C."/>
            <person name="Yan M."/>
            <person name="Daum C."/>
            <person name="Ng V."/>
            <person name="Clum A."/>
            <person name="Steindorff A."/>
            <person name="Ohm R.A."/>
            <person name="Martin F."/>
            <person name="Silar P."/>
            <person name="Natvig D.O."/>
            <person name="Lalanne C."/>
            <person name="Gautier V."/>
            <person name="Ament-Velasquez S.L."/>
            <person name="Kruys A."/>
            <person name="Hutchinson M.I."/>
            <person name="Powell A.J."/>
            <person name="Barry K."/>
            <person name="Miller A.N."/>
            <person name="Grigoriev I.V."/>
            <person name="Debuchy R."/>
            <person name="Gladieux P."/>
            <person name="Hiltunen Thoren M."/>
            <person name="Johannesson H."/>
        </authorList>
    </citation>
    <scope>NUCLEOTIDE SEQUENCE [LARGE SCALE GENOMIC DNA]</scope>
    <source>
        <strain evidence="9">CBS 340.73</strain>
    </source>
</reference>
<dbReference type="InterPro" id="IPR049942">
    <property type="entry name" value="DML1/Misato"/>
</dbReference>
<sequence>MHEIITVQLGQRSNYLATHFWNTQESYFTYSPEDPESPVNHDIHWRPGIGADGHTETFMPRTVVYDLKGGFGSMRKINALYESQDDPTRTSLWGGSTVVQKQQPIEPSAYQQSLDSGLPPPTLTTSSVRYWSDYSRVYYHPRSVVQINEYEVNSSLMPFERWSTGKELFDGIDKEHDIVDRDLRPFVEEADQMQGIQVFTGLDDAWGGFASEYTERLRDEYGKTVIWVWGLQEPIRRVSRPTKLLRLANKARTLTEVYKQASIVIPLAVPSNLPRGIEIDWGSAWHTGGLLASAIESVTLPSRLRESMGVNRDTLGGMTDLLNVMGKQTVAGLQMSFSSPPAAEDQPAQADSRQPQQQVRLNGEDEEDGEGKGVHLDIDFSPSDHLDHKPWSDGYWKLKPKVFSQIIARRGYPDTDGRRDEDEDGDVEMEMDQGERNRRRRPRGDEPVTQTYNSTLRVPLLDSFPRIFKNTETGESISGDNGGLNVTTSLSTDSSVSTRLKMLRQTVNMSFGVEDRETLMNDLAQMADEYHEGWSSGSDEGEDD</sequence>
<dbReference type="PANTHER" id="PTHR13391">
    <property type="entry name" value="MITOCHONDRIAL DISTRIBUTION REGULATOR MISATO"/>
    <property type="match status" value="1"/>
</dbReference>
<comment type="similarity">
    <text evidence="3">Belongs to the misato family.</text>
</comment>
<dbReference type="InterPro" id="IPR019605">
    <property type="entry name" value="Misato_II_tubulin-like"/>
</dbReference>
<evidence type="ECO:0000313" key="8">
    <source>
        <dbReference type="EMBL" id="KAK3939897.1"/>
    </source>
</evidence>
<evidence type="ECO:0000256" key="5">
    <source>
        <dbReference type="SAM" id="MobiDB-lite"/>
    </source>
</evidence>
<dbReference type="CDD" id="cd06060">
    <property type="entry name" value="misato"/>
    <property type="match status" value="1"/>
</dbReference>
<comment type="function">
    <text evidence="1">Involved in the partitioning of the mitochondrial organelle and mitochondrial DNA (mtDNA) inheritance.</text>
</comment>
<dbReference type="Pfam" id="PF14881">
    <property type="entry name" value="Tubulin_3"/>
    <property type="match status" value="1"/>
</dbReference>
<feature type="domain" description="DML1/Misato tubulin" evidence="7">
    <location>
        <begin position="120"/>
        <end position="304"/>
    </location>
</feature>
<evidence type="ECO:0000313" key="9">
    <source>
        <dbReference type="Proteomes" id="UP001303473"/>
    </source>
</evidence>
<feature type="region of interest" description="Disordered" evidence="5">
    <location>
        <begin position="409"/>
        <end position="450"/>
    </location>
</feature>
<name>A0AAN6N9U0_9PEZI</name>
<dbReference type="SUPFAM" id="SSF52490">
    <property type="entry name" value="Tubulin nucleotide-binding domain-like"/>
    <property type="match status" value="1"/>
</dbReference>
<accession>A0AAN6N9U0</accession>
<dbReference type="GO" id="GO:0007005">
    <property type="term" value="P:mitochondrion organization"/>
    <property type="evidence" value="ECO:0007669"/>
    <property type="project" value="InterPro"/>
</dbReference>
<dbReference type="Pfam" id="PF10644">
    <property type="entry name" value="Misat_Tub_SegII"/>
    <property type="match status" value="1"/>
</dbReference>